<evidence type="ECO:0000256" key="12">
    <source>
        <dbReference type="PROSITE-ProRule" id="PRU00043"/>
    </source>
</evidence>
<evidence type="ECO:0000256" key="8">
    <source>
        <dbReference type="ARBA" id="ARBA00022989"/>
    </source>
</evidence>
<evidence type="ECO:0000256" key="1">
    <source>
        <dbReference type="ARBA" id="ARBA00004167"/>
    </source>
</evidence>
<keyword evidence="9" id="KW-0472">Membrane</keyword>
<keyword evidence="8" id="KW-1133">Transmembrane helix</keyword>
<dbReference type="SUPFAM" id="SSF49313">
    <property type="entry name" value="Cadherin-like"/>
    <property type="match status" value="7"/>
</dbReference>
<dbReference type="GO" id="GO:0009653">
    <property type="term" value="P:anatomical structure morphogenesis"/>
    <property type="evidence" value="ECO:0007669"/>
    <property type="project" value="UniProtKB-ARBA"/>
</dbReference>
<evidence type="ECO:0000256" key="11">
    <source>
        <dbReference type="ARBA" id="ARBA00023180"/>
    </source>
</evidence>
<keyword evidence="15" id="KW-1185">Reference proteome</keyword>
<feature type="domain" description="Cadherin" evidence="13">
    <location>
        <begin position="269"/>
        <end position="374"/>
    </location>
</feature>
<protein>
    <recommendedName>
        <fullName evidence="13">Cadherin domain-containing protein</fullName>
    </recommendedName>
</protein>
<keyword evidence="4" id="KW-0732">Signal</keyword>
<dbReference type="FunFam" id="2.60.40.60:FF:000035">
    <property type="entry name" value="Protocadherin Fat 3"/>
    <property type="match status" value="1"/>
</dbReference>
<keyword evidence="6 12" id="KW-0106">Calcium</keyword>
<keyword evidence="2" id="KW-0245">EGF-like domain</keyword>
<comment type="subcellular location">
    <subcellularLocation>
        <location evidence="1">Membrane</location>
        <topology evidence="1">Single-pass membrane protein</topology>
    </subcellularLocation>
</comment>
<proteinExistence type="predicted"/>
<accession>A0AAV2J747</accession>
<dbReference type="AlphaFoldDB" id="A0AAV2J747"/>
<dbReference type="PANTHER" id="PTHR24026">
    <property type="entry name" value="FAT ATYPICAL CADHERIN-RELATED"/>
    <property type="match status" value="1"/>
</dbReference>
<dbReference type="PROSITE" id="PS50268">
    <property type="entry name" value="CADHERIN_2"/>
    <property type="match status" value="6"/>
</dbReference>
<evidence type="ECO:0000313" key="14">
    <source>
        <dbReference type="EMBL" id="CAL1572321.1"/>
    </source>
</evidence>
<gene>
    <name evidence="14" type="ORF">KC01_LOCUS4361</name>
</gene>
<name>A0AAV2J747_KNICA</name>
<evidence type="ECO:0000256" key="7">
    <source>
        <dbReference type="ARBA" id="ARBA00022889"/>
    </source>
</evidence>
<dbReference type="Gene3D" id="2.60.40.60">
    <property type="entry name" value="Cadherins"/>
    <property type="match status" value="7"/>
</dbReference>
<evidence type="ECO:0000256" key="3">
    <source>
        <dbReference type="ARBA" id="ARBA00022692"/>
    </source>
</evidence>
<evidence type="ECO:0000256" key="9">
    <source>
        <dbReference type="ARBA" id="ARBA00023136"/>
    </source>
</evidence>
<keyword evidence="11" id="KW-0325">Glycoprotein</keyword>
<dbReference type="InterPro" id="IPR020894">
    <property type="entry name" value="Cadherin_CS"/>
</dbReference>
<dbReference type="CDD" id="cd11304">
    <property type="entry name" value="Cadherin_repeat"/>
    <property type="match status" value="6"/>
</dbReference>
<dbReference type="FunFam" id="2.60.40.60:FF:000058">
    <property type="entry name" value="FAT atypical cadherin 3"/>
    <property type="match status" value="1"/>
</dbReference>
<evidence type="ECO:0000259" key="13">
    <source>
        <dbReference type="PROSITE" id="PS50268"/>
    </source>
</evidence>
<dbReference type="PANTHER" id="PTHR24026:SF133">
    <property type="entry name" value="CADHERIN-RELATED FAMILY MEMBER 2"/>
    <property type="match status" value="1"/>
</dbReference>
<dbReference type="EMBL" id="OZ035832">
    <property type="protein sequence ID" value="CAL1572321.1"/>
    <property type="molecule type" value="Genomic_DNA"/>
</dbReference>
<dbReference type="FunFam" id="2.60.40.60:FF:000020">
    <property type="entry name" value="Dachsous cadherin-related 1b"/>
    <property type="match status" value="2"/>
</dbReference>
<evidence type="ECO:0000256" key="2">
    <source>
        <dbReference type="ARBA" id="ARBA00022536"/>
    </source>
</evidence>
<evidence type="ECO:0000313" key="15">
    <source>
        <dbReference type="Proteomes" id="UP001497482"/>
    </source>
</evidence>
<feature type="domain" description="Cadherin" evidence="13">
    <location>
        <begin position="60"/>
        <end position="164"/>
    </location>
</feature>
<dbReference type="Proteomes" id="UP001497482">
    <property type="component" value="Chromosome 10"/>
</dbReference>
<feature type="domain" description="Cadherin" evidence="13">
    <location>
        <begin position="476"/>
        <end position="578"/>
    </location>
</feature>
<keyword evidence="10" id="KW-1015">Disulfide bond</keyword>
<dbReference type="SMART" id="SM00112">
    <property type="entry name" value="CA"/>
    <property type="match status" value="6"/>
</dbReference>
<dbReference type="PROSITE" id="PS00232">
    <property type="entry name" value="CADHERIN_1"/>
    <property type="match status" value="3"/>
</dbReference>
<dbReference type="GO" id="GO:0007156">
    <property type="term" value="P:homophilic cell adhesion via plasma membrane adhesion molecules"/>
    <property type="evidence" value="ECO:0007669"/>
    <property type="project" value="InterPro"/>
</dbReference>
<evidence type="ECO:0000256" key="10">
    <source>
        <dbReference type="ARBA" id="ARBA00023157"/>
    </source>
</evidence>
<keyword evidence="3" id="KW-0812">Transmembrane</keyword>
<dbReference type="InterPro" id="IPR002126">
    <property type="entry name" value="Cadherin-like_dom"/>
</dbReference>
<keyword evidence="7" id="KW-0130">Cell adhesion</keyword>
<sequence length="864" mass="94152">MCCRVHPDTGHICTSAPLDRDQGPAWHQLSLTAADGGGLSSVTSVRVDVEDVNDNAPSFYPLVYAVSLSSQSAPGTSVLRVTARDPDSGDYGRVTYRTVPGGNSPYFTLNKDTGVISLSRSVYGKANSVVSMAISAQDGGGLVAPVQARVDVSVVAGSVAPPVFQQAHYHFSVSEGALRGTLLGAVQASVRTGSSEDVSYSISSGDPTGLFTVDPESGSLRTNRSLDHEVLPTLDLEVQARSGSPPAFGQTRIHVTVTDVNDNPPTFVPSSSESLLLPEHTGVGAVVYRVLAEDLDSGANGQMAFELKSAMNTQRTFSLDRGTGEIRLVGSLSFENVPRYDLQVVAKDNGVPPLSATFTLLVHVQAPNDHGPVFDTVTYRVELREGTPPNTRFLQVRAMTRDHTSVKYRLRADADAHGFAIAADSGWLFVKSTIDREAKDMYVLTVTASEADGQKTGSATVRISVTDENDNSPKFSQDRVFLAVRENLPAGTGFGHVAATDRDAGANGRVSYRLMHPERMFQINPHTGELSTRWSLDREQQSSYQLLLLVQDGGSPSLSATATAFITVTDQNDHAPSFITVMDQNNHVPSFTHNQSENSLVIQVPEGPAGALLSTLQAKDPDEGENGTISFSLSDPNMVQTDCRYGSDPNMLQTDCRYGSDPNMLQTDCRYGSDPNMLQTDCRYGSDPNMLQTDCRYGSDPNMLQTDCRYGSDPNMLQTDCRYGSDPNMLQTDCRYGSDPNMLQTDCRYGSDPNMLQTDCRYGSDPNMLQTDCRYGSDPNMLQTDCRYGSDPNMLQTDCRYGSDPNMLQTDCRYGSDPNMLQTDCRYGSDPNMLQTDCRYMYGSDPISRTLDLSTQRFRIRKLY</sequence>
<dbReference type="GO" id="GO:0005886">
    <property type="term" value="C:plasma membrane"/>
    <property type="evidence" value="ECO:0007669"/>
    <property type="project" value="InterPro"/>
</dbReference>
<dbReference type="InterPro" id="IPR015919">
    <property type="entry name" value="Cadherin-like_sf"/>
</dbReference>
<feature type="domain" description="Cadherin" evidence="13">
    <location>
        <begin position="375"/>
        <end position="475"/>
    </location>
</feature>
<dbReference type="FunFam" id="2.60.40.60:FF:000254">
    <property type="entry name" value="Dachsous cadherin-related 1"/>
    <property type="match status" value="1"/>
</dbReference>
<evidence type="ECO:0000256" key="6">
    <source>
        <dbReference type="ARBA" id="ARBA00022837"/>
    </source>
</evidence>
<organism evidence="14 15">
    <name type="scientific">Knipowitschia caucasica</name>
    <name type="common">Caucasian dwarf goby</name>
    <name type="synonym">Pomatoschistus caucasicus</name>
    <dbReference type="NCBI Taxonomy" id="637954"/>
    <lineage>
        <taxon>Eukaryota</taxon>
        <taxon>Metazoa</taxon>
        <taxon>Chordata</taxon>
        <taxon>Craniata</taxon>
        <taxon>Vertebrata</taxon>
        <taxon>Euteleostomi</taxon>
        <taxon>Actinopterygii</taxon>
        <taxon>Neopterygii</taxon>
        <taxon>Teleostei</taxon>
        <taxon>Neoteleostei</taxon>
        <taxon>Acanthomorphata</taxon>
        <taxon>Gobiaria</taxon>
        <taxon>Gobiiformes</taxon>
        <taxon>Gobioidei</taxon>
        <taxon>Gobiidae</taxon>
        <taxon>Gobiinae</taxon>
        <taxon>Knipowitschia</taxon>
    </lineage>
</organism>
<feature type="domain" description="Cadherin" evidence="13">
    <location>
        <begin position="4"/>
        <end position="59"/>
    </location>
</feature>
<dbReference type="PRINTS" id="PR00205">
    <property type="entry name" value="CADHERIN"/>
</dbReference>
<feature type="domain" description="Cadherin" evidence="13">
    <location>
        <begin position="165"/>
        <end position="267"/>
    </location>
</feature>
<dbReference type="Pfam" id="PF00028">
    <property type="entry name" value="Cadherin"/>
    <property type="match status" value="5"/>
</dbReference>
<reference evidence="14 15" key="1">
    <citation type="submission" date="2024-04" db="EMBL/GenBank/DDBJ databases">
        <authorList>
            <person name="Waldvogel A.-M."/>
            <person name="Schoenle A."/>
        </authorList>
    </citation>
    <scope>NUCLEOTIDE SEQUENCE [LARGE SCALE GENOMIC DNA]</scope>
</reference>
<evidence type="ECO:0000256" key="5">
    <source>
        <dbReference type="ARBA" id="ARBA00022737"/>
    </source>
</evidence>
<keyword evidence="5" id="KW-0677">Repeat</keyword>
<dbReference type="GO" id="GO:0005509">
    <property type="term" value="F:calcium ion binding"/>
    <property type="evidence" value="ECO:0007669"/>
    <property type="project" value="UniProtKB-UniRule"/>
</dbReference>
<evidence type="ECO:0000256" key="4">
    <source>
        <dbReference type="ARBA" id="ARBA00022729"/>
    </source>
</evidence>